<reference evidence="3 5" key="2">
    <citation type="journal article" date="2019" name="Nat. Commun.">
        <title>Gram positive-like bacteriocins with broad spectrum anti-Bacteroidales activity encoded on mobile elements of the human gut microbiota.</title>
        <authorList>
            <person name="Bechon N."/>
            <person name="Coyne M.J.Jr."/>
            <person name="Laclare-Mceneany V."/>
            <person name="Chatzidaki-Livanis M."/>
            <person name="Ghigo J.-M."/>
            <person name="Comstock L.E."/>
        </authorList>
    </citation>
    <scope>NUCLEOTIDE SEQUENCE [LARGE SCALE GENOMIC DNA]</scope>
    <source>
        <strain evidence="3 5">CL01T12C17</strain>
    </source>
</reference>
<evidence type="ECO:0000313" key="2">
    <source>
        <dbReference type="EMBL" id="CUP37040.1"/>
    </source>
</evidence>
<reference evidence="2 4" key="1">
    <citation type="submission" date="2015-09" db="EMBL/GenBank/DDBJ databases">
        <authorList>
            <consortium name="Pathogen Informatics"/>
        </authorList>
    </citation>
    <scope>NUCLEOTIDE SEQUENCE [LARGE SCALE GENOMIC DNA]</scope>
    <source>
        <strain evidence="2 4">2789STDY5834842</strain>
    </source>
</reference>
<evidence type="ECO:0000313" key="4">
    <source>
        <dbReference type="Proteomes" id="UP000095333"/>
    </source>
</evidence>
<proteinExistence type="predicted"/>
<dbReference type="EMBL" id="CYZI01000046">
    <property type="protein sequence ID" value="CUP37040.1"/>
    <property type="molecule type" value="Genomic_DNA"/>
</dbReference>
<dbReference type="Pfam" id="PF08867">
    <property type="entry name" value="FRG"/>
    <property type="match status" value="1"/>
</dbReference>
<dbReference type="RefSeq" id="WP_057250830.1">
    <property type="nucleotide sequence ID" value="NZ_CYZI01000046.1"/>
</dbReference>
<dbReference type="EMBL" id="RWHZ01000023">
    <property type="protein sequence ID" value="TSE48736.1"/>
    <property type="molecule type" value="Genomic_DNA"/>
</dbReference>
<gene>
    <name evidence="3" type="ORF">EH214_02019</name>
    <name evidence="2" type="ORF">ERS852457_03968</name>
</gene>
<feature type="domain" description="FRG" evidence="1">
    <location>
        <begin position="28"/>
        <end position="201"/>
    </location>
</feature>
<evidence type="ECO:0000313" key="3">
    <source>
        <dbReference type="EMBL" id="TSE48736.1"/>
    </source>
</evidence>
<evidence type="ECO:0000259" key="1">
    <source>
        <dbReference type="SMART" id="SM00901"/>
    </source>
</evidence>
<dbReference type="Proteomes" id="UP000095333">
    <property type="component" value="Unassembled WGS sequence"/>
</dbReference>
<protein>
    <submittedName>
        <fullName evidence="2 3">FRG domain</fullName>
    </submittedName>
</protein>
<sequence length="651" mass="77079">MENTIKGWQYISAIFQRMLDSFERDCLIEPLFIFRGITRRYFSSSKSINEYLQLHPNLDIANKNMPNPQEFLYKKFYNEFIREYKELKNVSPLDTLEHLMKCDNYKYTVPEYIKSGAAIRMQNLKNRSHIDYINYIKNLIDDAKYRFSEYAAENYSDIEILADIQHKGGASCLVDFSNNFLISLWFATQTNKDDKDFGYLFCYDINVEMIEKDNLSMLSHSKSKDTIENLLYATTKSTKYTEDKSYKFWLWKPSYLNERIARQDSIFIFGLEPFANKDHGVLVIPIPPDWKKNIQLVLKSYFGITEESIYCDSNGFATSHDKTKPYERVTTSFFNEYFSPITKNKKMIFCNIQNGMACLFQGEYELALQYFMNFESCTRDKIKLYINNKLRSTSIEEYIQDINMFMIDIELHFSKALCLRNLGHKYRAIEEYIIAEQRCISLISKIGASIKMMEIERNKKDKSFERIKRLQKYANTKYQKIAKDLMDLFYDTKQYERALELVSSIQKNTPCPSEPLMETIKNEIKTLNELTKNIMFDSRIDSSIITRETVGSVQPFFYILNCYFLFVLESVHNKKIKQKSFDELKKKIENYSCSDFSKSCHFTKWDFSDITSLIDNYKQSNFDLYNGLMVMTAHLEDFMAYINSKLKIQPY</sequence>
<accession>A0A174MS48</accession>
<dbReference type="AlphaFoldDB" id="A0A174MS48"/>
<name>A0A174MS48_PHOVU</name>
<dbReference type="InterPro" id="IPR014966">
    <property type="entry name" value="FRG-dom"/>
</dbReference>
<organism evidence="2 4">
    <name type="scientific">Phocaeicola vulgatus</name>
    <name type="common">Bacteroides vulgatus</name>
    <dbReference type="NCBI Taxonomy" id="821"/>
    <lineage>
        <taxon>Bacteria</taxon>
        <taxon>Pseudomonadati</taxon>
        <taxon>Bacteroidota</taxon>
        <taxon>Bacteroidia</taxon>
        <taxon>Bacteroidales</taxon>
        <taxon>Bacteroidaceae</taxon>
        <taxon>Phocaeicola</taxon>
    </lineage>
</organism>
<dbReference type="Proteomes" id="UP000408523">
    <property type="component" value="Unassembled WGS sequence"/>
</dbReference>
<dbReference type="SMART" id="SM00901">
    <property type="entry name" value="FRG"/>
    <property type="match status" value="1"/>
</dbReference>
<evidence type="ECO:0000313" key="5">
    <source>
        <dbReference type="Proteomes" id="UP000408523"/>
    </source>
</evidence>